<evidence type="ECO:0000256" key="11">
    <source>
        <dbReference type="ARBA" id="ARBA00045555"/>
    </source>
</evidence>
<keyword evidence="15" id="KW-1185">Reference proteome</keyword>
<keyword evidence="5 12" id="KW-0963">Cytoplasm</keyword>
<feature type="domain" description="AP complex mu/sigma subunit" evidence="13">
    <location>
        <begin position="11"/>
        <end position="135"/>
    </location>
</feature>
<evidence type="ECO:0000256" key="7">
    <source>
        <dbReference type="ARBA" id="ARBA00022927"/>
    </source>
</evidence>
<name>A0A8S1J9I5_9CHLO</name>
<keyword evidence="7 12" id="KW-0653">Protein transport</keyword>
<evidence type="ECO:0000256" key="6">
    <source>
        <dbReference type="ARBA" id="ARBA00022892"/>
    </source>
</evidence>
<evidence type="ECO:0000256" key="12">
    <source>
        <dbReference type="RuleBase" id="RU366053"/>
    </source>
</evidence>
<evidence type="ECO:0000256" key="9">
    <source>
        <dbReference type="ARBA" id="ARBA00023136"/>
    </source>
</evidence>
<dbReference type="SUPFAM" id="SSF64356">
    <property type="entry name" value="SNARE-like"/>
    <property type="match status" value="1"/>
</dbReference>
<accession>A0A8S1J9I5</accession>
<dbReference type="Gene3D" id="3.30.450.60">
    <property type="match status" value="1"/>
</dbReference>
<dbReference type="GO" id="GO:0006886">
    <property type="term" value="P:intracellular protein transport"/>
    <property type="evidence" value="ECO:0007669"/>
    <property type="project" value="TreeGrafter"/>
</dbReference>
<dbReference type="GO" id="GO:0030126">
    <property type="term" value="C:COPI vesicle coat"/>
    <property type="evidence" value="ECO:0007669"/>
    <property type="project" value="UniProtKB-UniRule"/>
</dbReference>
<comment type="function">
    <text evidence="11">The coatomer is a cytosolic protein complex that binds to dilysine motifs and reversibly associates with Golgi non-clathrin-coated vesicles, which further mediate biosynthetic protein transport from the ER, via the Golgi up to the trans Golgi network. Coatomer complex is required for budding from Golgi membranes, and is essential for the retrograde Golgi-to-ER transport of dilysine-tagged proteins. The zeta subunit may be involved in regulating the coat assembly and, hence, the rate of biosynthetic protein transport due to its association-dissociation properties with the coatomer complex.</text>
</comment>
<dbReference type="PANTHER" id="PTHR11043:SF0">
    <property type="entry name" value="COATOMER SUBUNIT ZETA"/>
    <property type="match status" value="1"/>
</dbReference>
<dbReference type="CDD" id="cd14829">
    <property type="entry name" value="Zeta-COP"/>
    <property type="match status" value="1"/>
</dbReference>
<organism evidence="14 15">
    <name type="scientific">Ostreobium quekettii</name>
    <dbReference type="NCBI Taxonomy" id="121088"/>
    <lineage>
        <taxon>Eukaryota</taxon>
        <taxon>Viridiplantae</taxon>
        <taxon>Chlorophyta</taxon>
        <taxon>core chlorophytes</taxon>
        <taxon>Ulvophyceae</taxon>
        <taxon>TCBD clade</taxon>
        <taxon>Bryopsidales</taxon>
        <taxon>Ostreobineae</taxon>
        <taxon>Ostreobiaceae</taxon>
        <taxon>Ostreobium</taxon>
    </lineage>
</organism>
<dbReference type="OrthoDB" id="10249988at2759"/>
<comment type="subcellular location">
    <subcellularLocation>
        <location evidence="12">Cytoplasm</location>
    </subcellularLocation>
    <subcellularLocation>
        <location evidence="1 12">Golgi apparatus membrane</location>
        <topology evidence="1 12">Peripheral membrane protein</topology>
        <orientation evidence="1 12">Cytoplasmic side</orientation>
    </subcellularLocation>
    <subcellularLocation>
        <location evidence="12">Cytoplasmic vesicle</location>
        <location evidence="12">COPI-coated vesicle membrane</location>
        <topology evidence="12">Peripheral membrane protein</topology>
        <orientation evidence="12">Cytoplasmic side</orientation>
    </subcellularLocation>
</comment>
<dbReference type="InterPro" id="IPR039652">
    <property type="entry name" value="Coatomer_zeta"/>
</dbReference>
<dbReference type="InterPro" id="IPR022775">
    <property type="entry name" value="AP_mu_sigma_su"/>
</dbReference>
<dbReference type="EMBL" id="CAJHUC010002571">
    <property type="protein sequence ID" value="CAD7704003.1"/>
    <property type="molecule type" value="Genomic_DNA"/>
</dbReference>
<keyword evidence="10 12" id="KW-0968">Cytoplasmic vesicle</keyword>
<keyword evidence="6 12" id="KW-0931">ER-Golgi transport</keyword>
<dbReference type="GO" id="GO:0006891">
    <property type="term" value="P:intra-Golgi vesicle-mediated transport"/>
    <property type="evidence" value="ECO:0007669"/>
    <property type="project" value="TreeGrafter"/>
</dbReference>
<evidence type="ECO:0000256" key="8">
    <source>
        <dbReference type="ARBA" id="ARBA00023034"/>
    </source>
</evidence>
<keyword evidence="4 12" id="KW-0813">Transport</keyword>
<evidence type="ECO:0000256" key="5">
    <source>
        <dbReference type="ARBA" id="ARBA00022490"/>
    </source>
</evidence>
<reference evidence="14" key="1">
    <citation type="submission" date="2020-12" db="EMBL/GenBank/DDBJ databases">
        <authorList>
            <person name="Iha C."/>
        </authorList>
    </citation>
    <scope>NUCLEOTIDE SEQUENCE</scope>
</reference>
<dbReference type="InterPro" id="IPR011012">
    <property type="entry name" value="Longin-like_dom_sf"/>
</dbReference>
<evidence type="ECO:0000256" key="1">
    <source>
        <dbReference type="ARBA" id="ARBA00004255"/>
    </source>
</evidence>
<evidence type="ECO:0000256" key="2">
    <source>
        <dbReference type="ARBA" id="ARBA00006972"/>
    </source>
</evidence>
<comment type="similarity">
    <text evidence="2 12">Belongs to the adaptor complexes small subunit family.</text>
</comment>
<evidence type="ECO:0000313" key="15">
    <source>
        <dbReference type="Proteomes" id="UP000708148"/>
    </source>
</evidence>
<gene>
    <name evidence="14" type="ORF">OSTQU699_LOCUS9360</name>
</gene>
<proteinExistence type="inferred from homology"/>
<protein>
    <recommendedName>
        <fullName evidence="12">Coatomer subunit zeta</fullName>
    </recommendedName>
</protein>
<evidence type="ECO:0000256" key="3">
    <source>
        <dbReference type="ARBA" id="ARBA00011775"/>
    </source>
</evidence>
<dbReference type="GO" id="GO:0000139">
    <property type="term" value="C:Golgi membrane"/>
    <property type="evidence" value="ECO:0007669"/>
    <property type="project" value="UniProtKB-SubCell"/>
</dbReference>
<dbReference type="Proteomes" id="UP000708148">
    <property type="component" value="Unassembled WGS sequence"/>
</dbReference>
<sequence length="150" mass="16552">MATVDPTCMVVKALVLLDSDGKRIVVKYYTPEWSTVAQQAAFEKSLFNKTCKTNSRGEAEVILFDDLVVVYKTLGDLTFYVTGSQSENELVLHGVLQAFYESVSLLLRGAVEKKTALENLDQVLLVMDDIVDNGEEACRAHSINAIEALC</sequence>
<evidence type="ECO:0000313" key="14">
    <source>
        <dbReference type="EMBL" id="CAD7704003.1"/>
    </source>
</evidence>
<dbReference type="PANTHER" id="PTHR11043">
    <property type="entry name" value="ZETA-COAT PROTEIN"/>
    <property type="match status" value="1"/>
</dbReference>
<evidence type="ECO:0000256" key="10">
    <source>
        <dbReference type="ARBA" id="ARBA00023329"/>
    </source>
</evidence>
<evidence type="ECO:0000259" key="13">
    <source>
        <dbReference type="Pfam" id="PF01217"/>
    </source>
</evidence>
<comment type="subunit">
    <text evidence="3 12">Oligomeric complex that consists of at least the alpha, beta, beta', gamma, delta, epsilon and zeta subunits.</text>
</comment>
<dbReference type="AlphaFoldDB" id="A0A8S1J9I5"/>
<comment type="caution">
    <text evidence="14">The sequence shown here is derived from an EMBL/GenBank/DDBJ whole genome shotgun (WGS) entry which is preliminary data.</text>
</comment>
<keyword evidence="8 12" id="KW-0333">Golgi apparatus</keyword>
<evidence type="ECO:0000256" key="4">
    <source>
        <dbReference type="ARBA" id="ARBA00022448"/>
    </source>
</evidence>
<keyword evidence="9 12" id="KW-0472">Membrane</keyword>
<dbReference type="FunFam" id="3.30.450.60:FF:000013">
    <property type="entry name" value="Coatomer subunit zeta"/>
    <property type="match status" value="1"/>
</dbReference>
<dbReference type="GO" id="GO:0006890">
    <property type="term" value="P:retrograde vesicle-mediated transport, Golgi to endoplasmic reticulum"/>
    <property type="evidence" value="ECO:0007669"/>
    <property type="project" value="UniProtKB-UniRule"/>
</dbReference>
<dbReference type="Pfam" id="PF01217">
    <property type="entry name" value="Clat_adaptor_s"/>
    <property type="match status" value="1"/>
</dbReference>